<feature type="chain" id="PRO_5003743784" description="GLPGLI family protein" evidence="1">
    <location>
        <begin position="19"/>
        <end position="259"/>
    </location>
</feature>
<evidence type="ECO:0008006" key="4">
    <source>
        <dbReference type="Google" id="ProtNLM"/>
    </source>
</evidence>
<dbReference type="AlphaFoldDB" id="J1I5T5"/>
<evidence type="ECO:0000313" key="3">
    <source>
        <dbReference type="Proteomes" id="UP000005113"/>
    </source>
</evidence>
<gene>
    <name evidence="2" type="ORF">SapgrDRAFT_2067</name>
</gene>
<feature type="signal peptide" evidence="1">
    <location>
        <begin position="1"/>
        <end position="18"/>
    </location>
</feature>
<name>J1I5T5_9BACT</name>
<protein>
    <recommendedName>
        <fullName evidence="4">GLPGLI family protein</fullName>
    </recommendedName>
</protein>
<evidence type="ECO:0000313" key="2">
    <source>
        <dbReference type="EMBL" id="EJF53753.1"/>
    </source>
</evidence>
<sequence length="259" mass="29942">MSRAIFLLFMAFSTGLCAQAPITTVNKIILDQEVLLDQKQKRSHSKQIELPLTPEFWKQFESIKSAQLLFYIYAESSGQAQFEADSLAHLSELRPILQWAQGNQIFNRPTGQQLPYGIEWAILKEPAKEKCLQRYHKKGISPAGWWKRCILKRDYFISPNYYSPLYSLPKSIYLKEVPQSLPLLLRTSAKSDTVRLRIQAVLRLKGKRKAYEELDQSLRTGQEGRQLITDPRPNIAVPFRGRTYLAEIKTNELFPRLGQ</sequence>
<dbReference type="HOGENOM" id="CLU_1073213_0_0_10"/>
<accession>J1I5T5</accession>
<reference evidence="3" key="1">
    <citation type="journal article" date="2012" name="Stand. Genomic Sci.">
        <title>Permanent draft genome sequence of the gliding predator Saprospira grandis strain Sa g1 (= HR1).</title>
        <authorList>
            <person name="Mavromatis K."/>
            <person name="Chertkov O."/>
            <person name="Lapidus A."/>
            <person name="Nolan M."/>
            <person name="Lucas S."/>
            <person name="Tice H."/>
            <person name="Del Rio T.G."/>
            <person name="Cheng J.F."/>
            <person name="Han C."/>
            <person name="Tapia R."/>
            <person name="Bruce D."/>
            <person name="Goodwin L.A."/>
            <person name="Pitluck S."/>
            <person name="Huntemann M."/>
            <person name="Liolios K."/>
            <person name="Pagani I."/>
            <person name="Ivanova N."/>
            <person name="Mikhailova N."/>
            <person name="Pati A."/>
            <person name="Chen A."/>
            <person name="Palaniappan K."/>
            <person name="Land M."/>
            <person name="Brambilla E.M."/>
            <person name="Rohde M."/>
            <person name="Spring S."/>
            <person name="Goker M."/>
            <person name="Detter J.C."/>
            <person name="Bristow J."/>
            <person name="Eisen J.A."/>
            <person name="Markowitz V."/>
            <person name="Hugenholtz P."/>
            <person name="Kyrpides N.C."/>
            <person name="Klenk H.P."/>
            <person name="Woyke T."/>
        </authorList>
    </citation>
    <scope>NUCLEOTIDE SEQUENCE [LARGE SCALE GENOMIC DNA]</scope>
    <source>
        <strain evidence="3">DSM 2844</strain>
    </source>
</reference>
<dbReference type="EMBL" id="JH719942">
    <property type="protein sequence ID" value="EJF53753.1"/>
    <property type="molecule type" value="Genomic_DNA"/>
</dbReference>
<proteinExistence type="predicted"/>
<dbReference type="Proteomes" id="UP000005113">
    <property type="component" value="Unassembled WGS sequence"/>
</dbReference>
<organism evidence="2 3">
    <name type="scientific">Saprospira grandis DSM 2844</name>
    <dbReference type="NCBI Taxonomy" id="694433"/>
    <lineage>
        <taxon>Bacteria</taxon>
        <taxon>Pseudomonadati</taxon>
        <taxon>Bacteroidota</taxon>
        <taxon>Saprospiria</taxon>
        <taxon>Saprospirales</taxon>
        <taxon>Saprospiraceae</taxon>
        <taxon>Saprospira</taxon>
    </lineage>
</organism>
<keyword evidence="1" id="KW-0732">Signal</keyword>
<evidence type="ECO:0000256" key="1">
    <source>
        <dbReference type="SAM" id="SignalP"/>
    </source>
</evidence>